<dbReference type="Gene3D" id="2.40.10.10">
    <property type="entry name" value="Trypsin-like serine proteases"/>
    <property type="match status" value="2"/>
</dbReference>
<dbReference type="GO" id="GO:0016787">
    <property type="term" value="F:hydrolase activity"/>
    <property type="evidence" value="ECO:0007669"/>
    <property type="project" value="UniProtKB-KW"/>
</dbReference>
<organism evidence="4 5">
    <name type="scientific">Saccharothrix xinjiangensis</name>
    <dbReference type="NCBI Taxonomy" id="204798"/>
    <lineage>
        <taxon>Bacteria</taxon>
        <taxon>Bacillati</taxon>
        <taxon>Actinomycetota</taxon>
        <taxon>Actinomycetes</taxon>
        <taxon>Pseudonocardiales</taxon>
        <taxon>Pseudonocardiaceae</taxon>
        <taxon>Saccharothrix</taxon>
    </lineage>
</organism>
<feature type="signal peptide" evidence="3">
    <location>
        <begin position="1"/>
        <end position="20"/>
    </location>
</feature>
<dbReference type="InterPro" id="IPR043504">
    <property type="entry name" value="Peptidase_S1_PA_chymotrypsin"/>
</dbReference>
<comment type="caution">
    <text evidence="4">The sequence shown here is derived from an EMBL/GenBank/DDBJ whole genome shotgun (WGS) entry which is preliminary data.</text>
</comment>
<dbReference type="InterPro" id="IPR050966">
    <property type="entry name" value="Glutamyl_endopeptidase"/>
</dbReference>
<keyword evidence="4" id="KW-0378">Hydrolase</keyword>
<dbReference type="EMBL" id="JBHSJB010000006">
    <property type="protein sequence ID" value="MFC5053526.1"/>
    <property type="molecule type" value="Genomic_DNA"/>
</dbReference>
<evidence type="ECO:0000256" key="1">
    <source>
        <dbReference type="ARBA" id="ARBA00022729"/>
    </source>
</evidence>
<keyword evidence="5" id="KW-1185">Reference proteome</keyword>
<evidence type="ECO:0000313" key="4">
    <source>
        <dbReference type="EMBL" id="MFC5053526.1"/>
    </source>
</evidence>
<dbReference type="Pfam" id="PF13365">
    <property type="entry name" value="Trypsin_2"/>
    <property type="match status" value="1"/>
</dbReference>
<dbReference type="RefSeq" id="WP_344039480.1">
    <property type="nucleotide sequence ID" value="NZ_BAAAKE010000016.1"/>
</dbReference>
<sequence length="318" mass="33979">MRRAALAVAVALAAAVVVQPAGVAAPGVDDIEPVSVTAAAELSATRGERWTDERIAEAIRTAKPLAPPVNAGSARRSRSTGQVEPRSIAEPAAVAGAGASALPAPATHGRMYLVNPDGSTVAWCSASVVNSGSRNLISTAAHCIHSGEGGGWHFTEAFFVPQLHGTSRPHGIFWAQRWTVWSEWIDDSDFDYDYGFVNLAARGGQNVVDVVGANGLRVNAGYDQTVVVWGYPAEAPYPGDVPYYCDGLGTYSEWFTSDIYVDCAMTPGASGGPWLVDYDYGSSLGYVNAITSRVDEDRTYTLSSYFDEWVAELYYYVD</sequence>
<gene>
    <name evidence="4" type="ORF">ACFPFM_07120</name>
</gene>
<dbReference type="InterPro" id="IPR009003">
    <property type="entry name" value="Peptidase_S1_PA"/>
</dbReference>
<feature type="chain" id="PRO_5045574231" evidence="3">
    <location>
        <begin position="21"/>
        <end position="318"/>
    </location>
</feature>
<keyword evidence="1 3" id="KW-0732">Signal</keyword>
<dbReference type="EC" id="3.4.21.-" evidence="4"/>
<feature type="region of interest" description="Disordered" evidence="2">
    <location>
        <begin position="66"/>
        <end position="90"/>
    </location>
</feature>
<accession>A0ABV9XTT6</accession>
<evidence type="ECO:0000256" key="3">
    <source>
        <dbReference type="SAM" id="SignalP"/>
    </source>
</evidence>
<dbReference type="SUPFAM" id="SSF50494">
    <property type="entry name" value="Trypsin-like serine proteases"/>
    <property type="match status" value="1"/>
</dbReference>
<name>A0ABV9XTT6_9PSEU</name>
<dbReference type="PANTHER" id="PTHR15462">
    <property type="entry name" value="SERINE PROTEASE"/>
    <property type="match status" value="1"/>
</dbReference>
<protein>
    <submittedName>
        <fullName evidence="4">Trypsin-like serine peptidase</fullName>
        <ecNumber evidence="4">3.4.21.-</ecNumber>
    </submittedName>
</protein>
<dbReference type="Proteomes" id="UP001595833">
    <property type="component" value="Unassembled WGS sequence"/>
</dbReference>
<evidence type="ECO:0000256" key="2">
    <source>
        <dbReference type="SAM" id="MobiDB-lite"/>
    </source>
</evidence>
<proteinExistence type="predicted"/>
<reference evidence="5" key="1">
    <citation type="journal article" date="2019" name="Int. J. Syst. Evol. Microbiol.">
        <title>The Global Catalogue of Microorganisms (GCM) 10K type strain sequencing project: providing services to taxonomists for standard genome sequencing and annotation.</title>
        <authorList>
            <consortium name="The Broad Institute Genomics Platform"/>
            <consortium name="The Broad Institute Genome Sequencing Center for Infectious Disease"/>
            <person name="Wu L."/>
            <person name="Ma J."/>
        </authorList>
    </citation>
    <scope>NUCLEOTIDE SEQUENCE [LARGE SCALE GENOMIC DNA]</scope>
    <source>
        <strain evidence="5">KCTC 12848</strain>
    </source>
</reference>
<evidence type="ECO:0000313" key="5">
    <source>
        <dbReference type="Proteomes" id="UP001595833"/>
    </source>
</evidence>